<reference evidence="1" key="1">
    <citation type="journal article" date="2019" name="Sci. Rep.">
        <title>Draft genome of Tanacetum cinerariifolium, the natural source of mosquito coil.</title>
        <authorList>
            <person name="Yamashiro T."/>
            <person name="Shiraishi A."/>
            <person name="Satake H."/>
            <person name="Nakayama K."/>
        </authorList>
    </citation>
    <scope>NUCLEOTIDE SEQUENCE</scope>
</reference>
<proteinExistence type="predicted"/>
<name>A0A699L1C6_TANCI</name>
<accession>A0A699L1C6</accession>
<evidence type="ECO:0000313" key="1">
    <source>
        <dbReference type="EMBL" id="GFB12413.1"/>
    </source>
</evidence>
<gene>
    <name evidence="1" type="ORF">Tci_684384</name>
</gene>
<dbReference type="AlphaFoldDB" id="A0A699L1C6"/>
<organism evidence="1">
    <name type="scientific">Tanacetum cinerariifolium</name>
    <name type="common">Dalmatian daisy</name>
    <name type="synonym">Chrysanthemum cinerariifolium</name>
    <dbReference type="NCBI Taxonomy" id="118510"/>
    <lineage>
        <taxon>Eukaryota</taxon>
        <taxon>Viridiplantae</taxon>
        <taxon>Streptophyta</taxon>
        <taxon>Embryophyta</taxon>
        <taxon>Tracheophyta</taxon>
        <taxon>Spermatophyta</taxon>
        <taxon>Magnoliopsida</taxon>
        <taxon>eudicotyledons</taxon>
        <taxon>Gunneridae</taxon>
        <taxon>Pentapetalae</taxon>
        <taxon>asterids</taxon>
        <taxon>campanulids</taxon>
        <taxon>Asterales</taxon>
        <taxon>Asteraceae</taxon>
        <taxon>Asteroideae</taxon>
        <taxon>Anthemideae</taxon>
        <taxon>Anthemidinae</taxon>
        <taxon>Tanacetum</taxon>
    </lineage>
</organism>
<comment type="caution">
    <text evidence="1">The sequence shown here is derived from an EMBL/GenBank/DDBJ whole genome shotgun (WGS) entry which is preliminary data.</text>
</comment>
<dbReference type="EMBL" id="BKCJ010557214">
    <property type="protein sequence ID" value="GFB12413.1"/>
    <property type="molecule type" value="Genomic_DNA"/>
</dbReference>
<evidence type="ECO:0008006" key="2">
    <source>
        <dbReference type="Google" id="ProtNLM"/>
    </source>
</evidence>
<protein>
    <recommendedName>
        <fullName evidence="2">CCHC-type domain-containing protein</fullName>
    </recommendedName>
</protein>
<sequence>MNKDEVNELRAERLVKTHDSLALMAHSQNPYNCPTTHNDQSSSSTYSQQSFPINNMYNPQPSLNQNFMQPPMTSLEDINDPIEAINVALILFAKAFQLTAPNNNNQRTPSNPHNLCWTSGTELARVQCMAEWWDSSCLKCSLECGCSEWWAEGTRNGNQSRCYNCRGLGYIARNCTAIPRRRDATYLQTQLLIAQKEEAGIQLQAE</sequence>